<organism evidence="2">
    <name type="scientific">uncultured organism MedDCM-OCT-S04-C369</name>
    <dbReference type="NCBI Taxonomy" id="743614"/>
    <lineage>
        <taxon>unclassified sequences</taxon>
        <taxon>environmental samples</taxon>
    </lineage>
</organism>
<dbReference type="AlphaFoldDB" id="D6PJX9"/>
<sequence>MTISSTTVKNSYSGNGTLDTFNYTFKIFADADIQVIIRDASATETVKTLTTHYTITGAGSASGGTIVFTAGNIPTATETVVIRRASPQTQAIDYIANDPFPAESHEEGLDRSMMAIQQLQEEVDRSIKLSRTNTMNSTEFTVGDTDRAGKIFGFDSNGELVVSQELGTFKGNWSASTTYSARDIVKDTSTNNIFLANTGHTSSGSQPLTTNTDSAKWDLLVDAASATTSATNAAASATAAATSATNASTSETNAATSATTATTKAGEASTSATNAETAKTAAETAQAAAEAALDNLMIDFRC</sequence>
<dbReference type="EMBL" id="GU943116">
    <property type="protein sequence ID" value="ADD96030.1"/>
    <property type="molecule type" value="Genomic_DNA"/>
</dbReference>
<proteinExistence type="predicted"/>
<evidence type="ECO:0000313" key="2">
    <source>
        <dbReference type="EMBL" id="ADD96030.1"/>
    </source>
</evidence>
<name>D6PJX9_9ZZZZ</name>
<evidence type="ECO:0008006" key="3">
    <source>
        <dbReference type="Google" id="ProtNLM"/>
    </source>
</evidence>
<protein>
    <recommendedName>
        <fullName evidence="3">Tail fiber protein</fullName>
    </recommendedName>
</protein>
<feature type="region of interest" description="Disordered" evidence="1">
    <location>
        <begin position="241"/>
        <end position="277"/>
    </location>
</feature>
<evidence type="ECO:0000256" key="1">
    <source>
        <dbReference type="SAM" id="MobiDB-lite"/>
    </source>
</evidence>
<accession>D6PJX9</accession>
<reference evidence="2" key="1">
    <citation type="journal article" date="2010" name="ISME J.">
        <title>Metagenome of the Mediterranean deep chlorophyll maximum studied by direct and fosmid library 454 pyrosequencing.</title>
        <authorList>
            <person name="Ghai R."/>
            <person name="Martin-Cuadrado A.B."/>
            <person name="Molto A.G."/>
            <person name="Heredia I.G."/>
            <person name="Cabrera R."/>
            <person name="Martin J."/>
            <person name="Verdu M."/>
            <person name="Deschamps P."/>
            <person name="Moreira D."/>
            <person name="Lopez-Garcia P."/>
            <person name="Mira A."/>
            <person name="Rodriguez-Valera F."/>
        </authorList>
    </citation>
    <scope>NUCLEOTIDE SEQUENCE</scope>
</reference>